<dbReference type="SUPFAM" id="SSF53850">
    <property type="entry name" value="Periplasmic binding protein-like II"/>
    <property type="match status" value="1"/>
</dbReference>
<keyword evidence="4" id="KW-1185">Reference proteome</keyword>
<dbReference type="EMBL" id="JBBPCC010000012">
    <property type="protein sequence ID" value="MEK8130024.1"/>
    <property type="molecule type" value="Genomic_DNA"/>
</dbReference>
<name>A0ABU9DMC4_9BACL</name>
<dbReference type="Gene3D" id="3.40.190.10">
    <property type="entry name" value="Periplasmic binding protein-like II"/>
    <property type="match status" value="2"/>
</dbReference>
<dbReference type="PANTHER" id="PTHR43649">
    <property type="entry name" value="ARABINOSE-BINDING PROTEIN-RELATED"/>
    <property type="match status" value="1"/>
</dbReference>
<dbReference type="Proteomes" id="UP001469365">
    <property type="component" value="Unassembled WGS sequence"/>
</dbReference>
<comment type="caution">
    <text evidence="3">The sequence shown here is derived from an EMBL/GenBank/DDBJ whole genome shotgun (WGS) entry which is preliminary data.</text>
</comment>
<accession>A0ABU9DMC4</accession>
<evidence type="ECO:0000313" key="3">
    <source>
        <dbReference type="EMBL" id="MEK8130024.1"/>
    </source>
</evidence>
<dbReference type="Pfam" id="PF12010">
    <property type="entry name" value="DUF3502"/>
    <property type="match status" value="1"/>
</dbReference>
<evidence type="ECO:0000256" key="1">
    <source>
        <dbReference type="SAM" id="SignalP"/>
    </source>
</evidence>
<keyword evidence="1" id="KW-0732">Signal</keyword>
<evidence type="ECO:0000313" key="4">
    <source>
        <dbReference type="Proteomes" id="UP001469365"/>
    </source>
</evidence>
<sequence>MKKKPLTAMLSAAMLLTSMALTACSSDGKPSGEAGGDKSKPAAKEDEVTLKFYFGGDKKSGTDEVWKAISEYVKGKGLNVKFTINTIPFGDPYKEKLLVMSASGDDWDMNFDGDWLAYRQMASKGAYLGLNDLLPKHAPNLYKKYQEQGTLAAATVGGQVVALPWTMKMSQRPFVKWRADLTKKAGIEPAPNSIKTLEDLDKFAHQIRQAFPDMKVGFPVVPNTLTGFFELRDELNDLSAQGGNQLVVEINDKSFKVKALEQTKTYSDMAQYAAKWYADGIINKDVLVDKEDPGPKFRNGKILLANSSHEWANAEENFSDSSFERSTSQLYPDKKFPNRTALANVVAINKNSKHPDLVLRFLDMLETDQKLYDLVQYGIEGKNYVLDGKAANYPAGMNSTTSNYMEWGGQWALWKPQFMKPNPTYKDGFWVKEAEFASEPSNFTNPLDGFFVVSDSIKNELAQRDQVQSELGRAIEAGTVKDPEKAVSDYIAKQKAAGVDKVIAEVQKQVDAFIAAKKK</sequence>
<proteinExistence type="predicted"/>
<feature type="chain" id="PRO_5047181863" evidence="1">
    <location>
        <begin position="26"/>
        <end position="519"/>
    </location>
</feature>
<feature type="signal peptide" evidence="1">
    <location>
        <begin position="1"/>
        <end position="25"/>
    </location>
</feature>
<dbReference type="PROSITE" id="PS51257">
    <property type="entry name" value="PROKAR_LIPOPROTEIN"/>
    <property type="match status" value="1"/>
</dbReference>
<dbReference type="RefSeq" id="WP_341417151.1">
    <property type="nucleotide sequence ID" value="NZ_JBBPCC010000012.1"/>
</dbReference>
<dbReference type="InterPro" id="IPR022627">
    <property type="entry name" value="DUF3502"/>
</dbReference>
<dbReference type="PANTHER" id="PTHR43649:SF17">
    <property type="entry name" value="ABC TRANSPORTER SOLUTE BINDING PROTEIN-SUGAR TRANSPORT"/>
    <property type="match status" value="1"/>
</dbReference>
<gene>
    <name evidence="3" type="ORF">WMW72_19140</name>
</gene>
<reference evidence="3 4" key="1">
    <citation type="submission" date="2024-04" db="EMBL/GenBank/DDBJ databases">
        <title>draft genome sequnece of Paenibacillus filicis.</title>
        <authorList>
            <person name="Kim D.-U."/>
        </authorList>
    </citation>
    <scope>NUCLEOTIDE SEQUENCE [LARGE SCALE GENOMIC DNA]</scope>
    <source>
        <strain evidence="3 4">KACC14197</strain>
    </source>
</reference>
<evidence type="ECO:0000259" key="2">
    <source>
        <dbReference type="Pfam" id="PF12010"/>
    </source>
</evidence>
<feature type="domain" description="DUF3502" evidence="2">
    <location>
        <begin position="446"/>
        <end position="515"/>
    </location>
</feature>
<organism evidence="3 4">
    <name type="scientific">Paenibacillus filicis</name>
    <dbReference type="NCBI Taxonomy" id="669464"/>
    <lineage>
        <taxon>Bacteria</taxon>
        <taxon>Bacillati</taxon>
        <taxon>Bacillota</taxon>
        <taxon>Bacilli</taxon>
        <taxon>Bacillales</taxon>
        <taxon>Paenibacillaceae</taxon>
        <taxon>Paenibacillus</taxon>
    </lineage>
</organism>
<dbReference type="InterPro" id="IPR050490">
    <property type="entry name" value="Bact_solute-bd_prot1"/>
</dbReference>
<protein>
    <submittedName>
        <fullName evidence="3">DUF3502 domain-containing protein</fullName>
    </submittedName>
</protein>